<evidence type="ECO:0000313" key="1">
    <source>
        <dbReference type="EMBL" id="RTR34416.1"/>
    </source>
</evidence>
<reference evidence="1 2" key="1">
    <citation type="submission" date="2018-12" db="EMBL/GenBank/DDBJ databases">
        <authorList>
            <person name="Yu L."/>
        </authorList>
    </citation>
    <scope>NUCLEOTIDE SEQUENCE [LARGE SCALE GENOMIC DNA]</scope>
    <source>
        <strain evidence="1 2">HAW-EB5</strain>
    </source>
</reference>
<accession>A0A3S0KN19</accession>
<dbReference type="InterPro" id="IPR009267">
    <property type="entry name" value="NTP_transf_6"/>
</dbReference>
<sequence length="207" mass="23461">MSVLKEGELKLSEYQLKLGQWINGSPRHIRALRAASVLALPQWSLAAGFVRNLAWDRLHGTDITPFTDIDLIYFDPSDLSRETERHFEAELRVLAPEYPWSVKNQARMHLKNGDKPYSSMLDAMGYWPEKETAIAVSLSPDGAAMGDNSLISEGETIVFSSAFGLESLFQLQLTHNPKRPLTLFNHRVRTKGWLDTYPRLQISAHKP</sequence>
<proteinExistence type="predicted"/>
<protein>
    <submittedName>
        <fullName evidence="1">Nucleotidyltransferase family protein</fullName>
    </submittedName>
</protein>
<name>A0A3S0KN19_9GAMM</name>
<comment type="caution">
    <text evidence="1">The sequence shown here is derived from an EMBL/GenBank/DDBJ whole genome shotgun (WGS) entry which is preliminary data.</text>
</comment>
<dbReference type="AlphaFoldDB" id="A0A3S0KN19"/>
<keyword evidence="2" id="KW-1185">Reference proteome</keyword>
<dbReference type="OrthoDB" id="9805247at2"/>
<dbReference type="Pfam" id="PF06042">
    <property type="entry name" value="NTP_transf_6"/>
    <property type="match status" value="1"/>
</dbReference>
<organism evidence="1 2">
    <name type="scientific">Shewanella atlantica</name>
    <dbReference type="NCBI Taxonomy" id="271099"/>
    <lineage>
        <taxon>Bacteria</taxon>
        <taxon>Pseudomonadati</taxon>
        <taxon>Pseudomonadota</taxon>
        <taxon>Gammaproteobacteria</taxon>
        <taxon>Alteromonadales</taxon>
        <taxon>Shewanellaceae</taxon>
        <taxon>Shewanella</taxon>
    </lineage>
</organism>
<evidence type="ECO:0000313" key="2">
    <source>
        <dbReference type="Proteomes" id="UP000282060"/>
    </source>
</evidence>
<dbReference type="PANTHER" id="PTHR39166">
    <property type="entry name" value="BLL1166 PROTEIN"/>
    <property type="match status" value="1"/>
</dbReference>
<dbReference type="GO" id="GO:0016740">
    <property type="term" value="F:transferase activity"/>
    <property type="evidence" value="ECO:0007669"/>
    <property type="project" value="UniProtKB-KW"/>
</dbReference>
<dbReference type="PANTHER" id="PTHR39166:SF1">
    <property type="entry name" value="BLL1166 PROTEIN"/>
    <property type="match status" value="1"/>
</dbReference>
<keyword evidence="1" id="KW-0808">Transferase</keyword>
<gene>
    <name evidence="1" type="ORF">EKG39_01700</name>
</gene>
<dbReference type="Proteomes" id="UP000282060">
    <property type="component" value="Unassembled WGS sequence"/>
</dbReference>
<dbReference type="RefSeq" id="WP_126503632.1">
    <property type="nucleotide sequence ID" value="NZ_RXNV01000001.1"/>
</dbReference>
<dbReference type="EMBL" id="RXNV01000001">
    <property type="protein sequence ID" value="RTR34416.1"/>
    <property type="molecule type" value="Genomic_DNA"/>
</dbReference>